<name>A0A9E8MTS3_9FLAO</name>
<evidence type="ECO:0008006" key="4">
    <source>
        <dbReference type="Google" id="ProtNLM"/>
    </source>
</evidence>
<reference evidence="2" key="1">
    <citation type="submission" date="2022-11" db="EMBL/GenBank/DDBJ databases">
        <title>Lacinutrix neustonica HL-RS19T sp. nov., isolated from the surface microlayer sample of brackish Lake Shihwa.</title>
        <authorList>
            <person name="Choi J.Y."/>
            <person name="Hwang C.Y."/>
        </authorList>
    </citation>
    <scope>NUCLEOTIDE SEQUENCE</scope>
    <source>
        <strain evidence="2">HL-RS19</strain>
    </source>
</reference>
<evidence type="ECO:0000256" key="1">
    <source>
        <dbReference type="SAM" id="SignalP"/>
    </source>
</evidence>
<dbReference type="AlphaFoldDB" id="A0A9E8MTS3"/>
<keyword evidence="1" id="KW-0732">Signal</keyword>
<evidence type="ECO:0000313" key="2">
    <source>
        <dbReference type="EMBL" id="WAC00820.1"/>
    </source>
</evidence>
<feature type="chain" id="PRO_5039484226" description="Secreted protein" evidence="1">
    <location>
        <begin position="27"/>
        <end position="132"/>
    </location>
</feature>
<organism evidence="2 3">
    <name type="scientific">Lacinutrix neustonica</name>
    <dbReference type="NCBI Taxonomy" id="2980107"/>
    <lineage>
        <taxon>Bacteria</taxon>
        <taxon>Pseudomonadati</taxon>
        <taxon>Bacteroidota</taxon>
        <taxon>Flavobacteriia</taxon>
        <taxon>Flavobacteriales</taxon>
        <taxon>Flavobacteriaceae</taxon>
        <taxon>Lacinutrix</taxon>
    </lineage>
</organism>
<gene>
    <name evidence="2" type="ORF">N7U66_11065</name>
</gene>
<feature type="signal peptide" evidence="1">
    <location>
        <begin position="1"/>
        <end position="26"/>
    </location>
</feature>
<dbReference type="EMBL" id="CP113088">
    <property type="protein sequence ID" value="WAC00820.1"/>
    <property type="molecule type" value="Genomic_DNA"/>
</dbReference>
<proteinExistence type="predicted"/>
<dbReference type="Proteomes" id="UP001164705">
    <property type="component" value="Chromosome"/>
</dbReference>
<evidence type="ECO:0000313" key="3">
    <source>
        <dbReference type="Proteomes" id="UP001164705"/>
    </source>
</evidence>
<keyword evidence="3" id="KW-1185">Reference proteome</keyword>
<dbReference type="KEGG" id="lnu:N7U66_11065"/>
<accession>A0A9E8MTS3</accession>
<dbReference type="RefSeq" id="WP_267675368.1">
    <property type="nucleotide sequence ID" value="NZ_CP113088.1"/>
</dbReference>
<sequence length="132" mass="14477">MKRISKLVLPVLGLMMLMLTTTVASAQSNSNDFIISVNKAGQNIKLNCVRGCAWTDLEFNQTNKSAQSVDQYGIVGANAASNAVDKNLTDFQFTVAIDNKEFVLNGLKGTSWKTLRFKDSEMINKDGVLPKD</sequence>
<protein>
    <recommendedName>
        <fullName evidence="4">Secreted protein</fullName>
    </recommendedName>
</protein>